<dbReference type="AlphaFoldDB" id="A0A7N0U025"/>
<organism evidence="1 2">
    <name type="scientific">Kalanchoe fedtschenkoi</name>
    <name type="common">Lavender scallops</name>
    <name type="synonym">South American air plant</name>
    <dbReference type="NCBI Taxonomy" id="63787"/>
    <lineage>
        <taxon>Eukaryota</taxon>
        <taxon>Viridiplantae</taxon>
        <taxon>Streptophyta</taxon>
        <taxon>Embryophyta</taxon>
        <taxon>Tracheophyta</taxon>
        <taxon>Spermatophyta</taxon>
        <taxon>Magnoliopsida</taxon>
        <taxon>eudicotyledons</taxon>
        <taxon>Gunneridae</taxon>
        <taxon>Pentapetalae</taxon>
        <taxon>Saxifragales</taxon>
        <taxon>Crassulaceae</taxon>
        <taxon>Kalanchoe</taxon>
    </lineage>
</organism>
<name>A0A7N0U025_KALFE</name>
<keyword evidence="2" id="KW-1185">Reference proteome</keyword>
<sequence length="33" mass="3613">MNSEHAGTTFPKSTWESSLVEFGAINKTGLKML</sequence>
<proteinExistence type="predicted"/>
<evidence type="ECO:0000313" key="2">
    <source>
        <dbReference type="Proteomes" id="UP000594263"/>
    </source>
</evidence>
<reference evidence="1" key="1">
    <citation type="submission" date="2021-01" db="UniProtKB">
        <authorList>
            <consortium name="EnsemblPlants"/>
        </authorList>
    </citation>
    <scope>IDENTIFICATION</scope>
</reference>
<dbReference type="Proteomes" id="UP000594263">
    <property type="component" value="Unplaced"/>
</dbReference>
<dbReference type="Gramene" id="Kaladp0048s0808.1.v1.1">
    <property type="protein sequence ID" value="Kaladp0048s0808.1.v1.1"/>
    <property type="gene ID" value="Kaladp0048s0808.v1.1"/>
</dbReference>
<evidence type="ECO:0000313" key="1">
    <source>
        <dbReference type="EnsemblPlants" id="Kaladp0048s0808.1.v1.1"/>
    </source>
</evidence>
<accession>A0A7N0U025</accession>
<dbReference type="EnsemblPlants" id="Kaladp0048s0808.1.v1.1">
    <property type="protein sequence ID" value="Kaladp0048s0808.1.v1.1"/>
    <property type="gene ID" value="Kaladp0048s0808.v1.1"/>
</dbReference>
<protein>
    <submittedName>
        <fullName evidence="1">Uncharacterized protein</fullName>
    </submittedName>
</protein>